<evidence type="ECO:0000313" key="1">
    <source>
        <dbReference type="EMBL" id="CAD0095604.1"/>
    </source>
</evidence>
<accession>A0A9N8JYI6</accession>
<reference evidence="1" key="1">
    <citation type="submission" date="2020-06" db="EMBL/GenBank/DDBJ databases">
        <authorList>
            <person name="Onetto C."/>
        </authorList>
    </citation>
    <scope>NUCLEOTIDE SEQUENCE</scope>
</reference>
<dbReference type="OrthoDB" id="3828114at2759"/>
<name>A0A9N8JYI6_9PEZI</name>
<dbReference type="Proteomes" id="UP000714618">
    <property type="component" value="Unassembled WGS sequence"/>
</dbReference>
<dbReference type="EMBL" id="CAIJEO010000006">
    <property type="protein sequence ID" value="CAD0095604.1"/>
    <property type="molecule type" value="Genomic_DNA"/>
</dbReference>
<comment type="caution">
    <text evidence="1">The sequence shown here is derived from an EMBL/GenBank/DDBJ whole genome shotgun (WGS) entry which is preliminary data.</text>
</comment>
<dbReference type="AlphaFoldDB" id="A0A9N8JYI6"/>
<sequence>MVNLLVPGEKTLVDPRDPTIGETTTSWANSNFNATVFASNFFEPDDWPQYDINDRFFQQWLLEWRTAAQVEHYGPGESEGNAVPTRQEVAAYRNLRQRHFLNLENTFGTQTCIYYELFVMWDFNASAAAGECTSPRVSVSNIRFLFDVVDAIPEERLDRLFVFFVFKDVRQGRYTHVADSKRRYDNDTRLSRQWTDIIEEAIAESRQLNQDLENGLYPNIDPITPLKWDIARNARRKILKTFGRNNLLRRGQLKYMMFDTFKESRRVRRQDPDVRRWLRDARGRCDESLQSEVC</sequence>
<keyword evidence="2" id="KW-1185">Reference proteome</keyword>
<evidence type="ECO:0000313" key="2">
    <source>
        <dbReference type="Proteomes" id="UP000714618"/>
    </source>
</evidence>
<proteinExistence type="predicted"/>
<gene>
    <name evidence="1" type="ORF">AWRI4233_LOCUS5286</name>
</gene>
<organism evidence="1 2">
    <name type="scientific">Aureobasidium mustum</name>
    <dbReference type="NCBI Taxonomy" id="2773714"/>
    <lineage>
        <taxon>Eukaryota</taxon>
        <taxon>Fungi</taxon>
        <taxon>Dikarya</taxon>
        <taxon>Ascomycota</taxon>
        <taxon>Pezizomycotina</taxon>
        <taxon>Dothideomycetes</taxon>
        <taxon>Dothideomycetidae</taxon>
        <taxon>Dothideales</taxon>
        <taxon>Saccotheciaceae</taxon>
        <taxon>Aureobasidium</taxon>
    </lineage>
</organism>
<protein>
    <submittedName>
        <fullName evidence="1">Uncharacterized protein</fullName>
    </submittedName>
</protein>